<evidence type="ECO:0000256" key="5">
    <source>
        <dbReference type="ARBA" id="ARBA00038167"/>
    </source>
</evidence>
<accession>A0A1D2NH72</accession>
<evidence type="ECO:0000256" key="6">
    <source>
        <dbReference type="ARBA" id="ARBA00062874"/>
    </source>
</evidence>
<dbReference type="AlphaFoldDB" id="A0A1D2NH72"/>
<dbReference type="PANTHER" id="PTHR23249:SF16">
    <property type="entry name" value="TRAFFICKING PROTEIN PARTICLE COMPLEX SUBUNIT 1"/>
    <property type="match status" value="1"/>
</dbReference>
<name>A0A1D2NH72_ORCCI</name>
<organism evidence="8 9">
    <name type="scientific">Orchesella cincta</name>
    <name type="common">Springtail</name>
    <name type="synonym">Podura cincta</name>
    <dbReference type="NCBI Taxonomy" id="48709"/>
    <lineage>
        <taxon>Eukaryota</taxon>
        <taxon>Metazoa</taxon>
        <taxon>Ecdysozoa</taxon>
        <taxon>Arthropoda</taxon>
        <taxon>Hexapoda</taxon>
        <taxon>Collembola</taxon>
        <taxon>Entomobryomorpha</taxon>
        <taxon>Entomobryoidea</taxon>
        <taxon>Orchesellidae</taxon>
        <taxon>Orchesellinae</taxon>
        <taxon>Orchesella</taxon>
    </lineage>
</organism>
<evidence type="ECO:0000256" key="4">
    <source>
        <dbReference type="ARBA" id="ARBA00023034"/>
    </source>
</evidence>
<keyword evidence="4 7" id="KW-0333">Golgi apparatus</keyword>
<evidence type="ECO:0000313" key="9">
    <source>
        <dbReference type="Proteomes" id="UP000094527"/>
    </source>
</evidence>
<comment type="caution">
    <text evidence="8">The sequence shown here is derived from an EMBL/GenBank/DDBJ whole genome shotgun (WGS) entry which is preliminary data.</text>
</comment>
<evidence type="ECO:0000256" key="2">
    <source>
        <dbReference type="ARBA" id="ARBA00022824"/>
    </source>
</evidence>
<dbReference type="PANTHER" id="PTHR23249">
    <property type="entry name" value="TRAFFICKING PROTEIN PARTICLE COMPLEX SUBUNIT"/>
    <property type="match status" value="1"/>
</dbReference>
<dbReference type="EMBL" id="LJIJ01000040">
    <property type="protein sequence ID" value="ODN04610.1"/>
    <property type="molecule type" value="Genomic_DNA"/>
</dbReference>
<dbReference type="Gene3D" id="3.30.450.70">
    <property type="match status" value="1"/>
</dbReference>
<dbReference type="GO" id="GO:0030008">
    <property type="term" value="C:TRAPP complex"/>
    <property type="evidence" value="ECO:0007669"/>
    <property type="project" value="UniProtKB-UniRule"/>
</dbReference>
<dbReference type="GO" id="GO:0006888">
    <property type="term" value="P:endoplasmic reticulum to Golgi vesicle-mediated transport"/>
    <property type="evidence" value="ECO:0007669"/>
    <property type="project" value="UniProtKB-UniRule"/>
</dbReference>
<keyword evidence="2 7" id="KW-0256">Endoplasmic reticulum</keyword>
<evidence type="ECO:0000256" key="3">
    <source>
        <dbReference type="ARBA" id="ARBA00022892"/>
    </source>
</evidence>
<dbReference type="InterPro" id="IPR011012">
    <property type="entry name" value="Longin-like_dom_sf"/>
</dbReference>
<keyword evidence="3 7" id="KW-0931">ER-Golgi transport</keyword>
<dbReference type="STRING" id="48709.A0A1D2NH72"/>
<dbReference type="FunFam" id="3.30.450.70:FF:000004">
    <property type="entry name" value="Trafficking protein particle complex 1"/>
    <property type="match status" value="1"/>
</dbReference>
<reference evidence="8 9" key="1">
    <citation type="journal article" date="2016" name="Genome Biol. Evol.">
        <title>Gene Family Evolution Reflects Adaptation to Soil Environmental Stressors in the Genome of the Collembolan Orchesella cincta.</title>
        <authorList>
            <person name="Faddeeva-Vakhrusheva A."/>
            <person name="Derks M.F."/>
            <person name="Anvar S.Y."/>
            <person name="Agamennone V."/>
            <person name="Suring W."/>
            <person name="Smit S."/>
            <person name="van Straalen N.M."/>
            <person name="Roelofs D."/>
        </authorList>
    </citation>
    <scope>NUCLEOTIDE SEQUENCE [LARGE SCALE GENOMIC DNA]</scope>
    <source>
        <tissue evidence="8">Mixed pool</tissue>
    </source>
</reference>
<protein>
    <recommendedName>
        <fullName evidence="7">Trafficking protein particle complex subunit</fullName>
    </recommendedName>
</protein>
<evidence type="ECO:0000256" key="1">
    <source>
        <dbReference type="ARBA" id="ARBA00022448"/>
    </source>
</evidence>
<dbReference type="SMART" id="SM01399">
    <property type="entry name" value="Sybindin"/>
    <property type="match status" value="1"/>
</dbReference>
<evidence type="ECO:0000313" key="8">
    <source>
        <dbReference type="EMBL" id="ODN04610.1"/>
    </source>
</evidence>
<keyword evidence="9" id="KW-1185">Reference proteome</keyword>
<evidence type="ECO:0000256" key="7">
    <source>
        <dbReference type="RuleBase" id="RU366065"/>
    </source>
</evidence>
<dbReference type="Proteomes" id="UP000094527">
    <property type="component" value="Unassembled WGS sequence"/>
</dbReference>
<keyword evidence="1 7" id="KW-0813">Transport</keyword>
<sequence length="147" mass="17224">MVMTIHNLYIFDRNGTLMFYGEWNRKKAGTMNKEEEGKLVYGMLFSLRSFLEKISPLDLTDNSFCYRTSKYKMNYWESPTGVKFVMNTDLSSPNVKDLLRVIYQMVYVEYVVKNPVCPMGEYIHSELFAQKLDELVKSSLIYTSKTS</sequence>
<gene>
    <name evidence="8" type="ORF">Ocin01_02108</name>
</gene>
<dbReference type="CDD" id="cd14855">
    <property type="entry name" value="TRAPPC1_MUM2"/>
    <property type="match status" value="1"/>
</dbReference>
<dbReference type="OMA" id="GKLMYGM"/>
<dbReference type="InterPro" id="IPR007233">
    <property type="entry name" value="TRAPPC"/>
</dbReference>
<proteinExistence type="inferred from homology"/>
<dbReference type="Pfam" id="PF04099">
    <property type="entry name" value="Sybindin"/>
    <property type="match status" value="1"/>
</dbReference>
<comment type="subunit">
    <text evidence="6">Part of the multisubunit transport protein particle (TRAPP) complex. The heterodimer TRAPPC6B-TRAPPC3 interacts with TRAPPC1 likely providing a core for TRAPP complex formation.</text>
</comment>
<dbReference type="GO" id="GO:0005783">
    <property type="term" value="C:endoplasmic reticulum"/>
    <property type="evidence" value="ECO:0007669"/>
    <property type="project" value="UniProtKB-SubCell"/>
</dbReference>
<dbReference type="GO" id="GO:0005794">
    <property type="term" value="C:Golgi apparatus"/>
    <property type="evidence" value="ECO:0007669"/>
    <property type="project" value="UniProtKB-SubCell"/>
</dbReference>
<comment type="similarity">
    <text evidence="5">Belongs to the TRAPP small subunits family. BET5 subfamily.</text>
</comment>
<dbReference type="SUPFAM" id="SSF64356">
    <property type="entry name" value="SNARE-like"/>
    <property type="match status" value="1"/>
</dbReference>
<dbReference type="OrthoDB" id="246406at2759"/>
<comment type="subcellular location">
    <subcellularLocation>
        <location evidence="7">Endoplasmic reticulum</location>
    </subcellularLocation>
    <subcellularLocation>
        <location evidence="7">Golgi apparatus</location>
        <location evidence="7">cis-Golgi network</location>
    </subcellularLocation>
</comment>